<dbReference type="Pfam" id="PF07106">
    <property type="entry name" value="WHD_TBPIP"/>
    <property type="match status" value="1"/>
</dbReference>
<feature type="compositionally biased region" description="Polar residues" evidence="3">
    <location>
        <begin position="749"/>
        <end position="760"/>
    </location>
</feature>
<feature type="region of interest" description="Disordered" evidence="3">
    <location>
        <begin position="394"/>
        <end position="488"/>
    </location>
</feature>
<dbReference type="InterPro" id="IPR036388">
    <property type="entry name" value="WH-like_DNA-bd_sf"/>
</dbReference>
<dbReference type="PANTHER" id="PTHR11364:SF27">
    <property type="entry name" value="SULFURTRANSFERASE"/>
    <property type="match status" value="1"/>
</dbReference>
<feature type="domain" description="Rhodanese" evidence="5">
    <location>
        <begin position="77"/>
        <end position="188"/>
    </location>
</feature>
<feature type="compositionally biased region" description="Basic and acidic residues" evidence="3">
    <location>
        <begin position="551"/>
        <end position="568"/>
    </location>
</feature>
<dbReference type="Gene3D" id="3.40.250.10">
    <property type="entry name" value="Rhodanese-like domain"/>
    <property type="match status" value="2"/>
</dbReference>
<sequence>MQRCPFTSLYFITKSFKIPNKIPFFPNTLRIVRKFSKMEEKKYNCLIETDELYDLIKRKKEHFLFDTSWYNIKYNKKEEEFTDHDNVERIKGSINFNSIITSNENMDFSFFFPTETEFFAYLKKLLLRNEKTTYKQLLENIPFIFYERDDIFYAPRIWFIFKVYGFNNVQILNGGLNKWMSEKKNVIIVHDDMQHESEIVDEKKMKNVNKLITEHLKKNKDKINDNLRECIYYYSDIENFIKSREKKKMENFLLVDTRPNISFSSLLSINEKEKIVNHIPFSVNIPYHYFIDSHYENSKYVTFKNEDDIRCICDKYDLLNEEKIIVSTCNKGISACVLIYILYMLNKPLSKLILYQGSFVEYRHKKYGVSNVCNVLLIIVSLYLSTPASMAVKKAKHSKKKAENGIRGNSEKANMHEKDAEKNNNISGNKTYGGKETKKILGNKTHGEGEKDLDGDNIKNDGQDEDEKGRDNPIAINNSEKEEKNRDTLSSIAKPLNAFNNRENIKISKKRKNTKKVEKGDVMSEVKTGKTENLNIVPNVQVPVHQSVELGEEKRDTKKKQKLGDSKKDVYVRITPLVKKDIKNDARNSNLEDVISISNENDKQATGNKQGQETTKNDETQMGNDKKEDNRNDIMDKGTKKIKTNNAKKVTKGKSEEKNQGCGKGGKKDKKDATKSGADKEEVITKSGADKEEVITKSGADKEEVITKSGADKEEVITNSEGEKEKKGNNLKNEKSKTTNEAPSEKETNMFSEQITNSINSRDDNTEKISIDEKEKMNHSSSMKNEQSYSVEGGLNRKGVDTFLDMVKRNSRKRKINNKKKKNNEEGDNSKKMNPSGNSEMATSEGEWNSVNGSFHVSPKGKKVRETKGEDRKNEIRDIKMSDTRNDQTREEKKKKKINKSDEVNKGKPVKTILSDTDSKEKILKYMKQTNRPYSAVNVYDNLHGSISKTCVQKFMDELSAEKRLQCKEYGKAKVYIINQKEFKSLNMDDINKLKKDIEIDREHIEVAKNCYTGLLKKKKIMIKDLELIKNVYEYTKGIVQIEEDIKHYEETNKNCNLTPYEIDTIKKKHGYLHSMWFQRKNLCYEIIKCIATLTEKDTHGVIYHLGIDLDEDVLPPGFRGNKHRIVKGTINTADTVLLALGFFPDLQLQT</sequence>
<evidence type="ECO:0000259" key="5">
    <source>
        <dbReference type="PROSITE" id="PS50206"/>
    </source>
</evidence>
<feature type="compositionally biased region" description="Polar residues" evidence="3">
    <location>
        <begin position="779"/>
        <end position="790"/>
    </location>
</feature>
<keyword evidence="4" id="KW-0812">Transmembrane</keyword>
<feature type="compositionally biased region" description="Basic and acidic residues" evidence="3">
    <location>
        <begin position="864"/>
        <end position="892"/>
    </location>
</feature>
<feature type="domain" description="Rhodanese" evidence="5">
    <location>
        <begin position="248"/>
        <end position="371"/>
    </location>
</feature>
<feature type="region of interest" description="Disordered" evidence="3">
    <location>
        <begin position="580"/>
        <end position="910"/>
    </location>
</feature>
<dbReference type="InterPro" id="IPR045078">
    <property type="entry name" value="TST/MPST-like"/>
</dbReference>
<dbReference type="PANTHER" id="PTHR11364">
    <property type="entry name" value="THIOSULFATE SULFERTANSFERASE"/>
    <property type="match status" value="1"/>
</dbReference>
<evidence type="ECO:0000256" key="4">
    <source>
        <dbReference type="SAM" id="Phobius"/>
    </source>
</evidence>
<dbReference type="GO" id="GO:0004792">
    <property type="term" value="F:thiosulfate-cyanide sulfurtransferase activity"/>
    <property type="evidence" value="ECO:0007669"/>
    <property type="project" value="TreeGrafter"/>
</dbReference>
<gene>
    <name evidence="6" type="ORF">POVCU1_037310</name>
</gene>
<proteinExistence type="predicted"/>
<keyword evidence="4" id="KW-1133">Transmembrane helix</keyword>
<feature type="transmembrane region" description="Helical" evidence="4">
    <location>
        <begin position="367"/>
        <end position="384"/>
    </location>
</feature>
<reference evidence="7" key="1">
    <citation type="submission" date="2016-05" db="EMBL/GenBank/DDBJ databases">
        <authorList>
            <person name="Naeem Raeece"/>
        </authorList>
    </citation>
    <scope>NUCLEOTIDE SEQUENCE [LARGE SCALE GENOMIC DNA]</scope>
</reference>
<keyword evidence="4" id="KW-0472">Membrane</keyword>
<dbReference type="PROSITE" id="PS50206">
    <property type="entry name" value="RHODANESE_3"/>
    <property type="match status" value="2"/>
</dbReference>
<dbReference type="SUPFAM" id="SSF52821">
    <property type="entry name" value="Rhodanese/Cell cycle control phosphatase"/>
    <property type="match status" value="2"/>
</dbReference>
<feature type="transmembrane region" description="Helical" evidence="4">
    <location>
        <begin position="324"/>
        <end position="346"/>
    </location>
</feature>
<accession>A0A1A8WWJ7</accession>
<keyword evidence="2" id="KW-0677">Repeat</keyword>
<dbReference type="AlphaFoldDB" id="A0A1A8WWJ7"/>
<evidence type="ECO:0000256" key="2">
    <source>
        <dbReference type="ARBA" id="ARBA00022737"/>
    </source>
</evidence>
<name>A0A1A8WWJ7_PLAOA</name>
<dbReference type="GO" id="GO:0005739">
    <property type="term" value="C:mitochondrion"/>
    <property type="evidence" value="ECO:0007669"/>
    <property type="project" value="TreeGrafter"/>
</dbReference>
<dbReference type="Pfam" id="PF00581">
    <property type="entry name" value="Rhodanese"/>
    <property type="match status" value="1"/>
</dbReference>
<dbReference type="InterPro" id="IPR010776">
    <property type="entry name" value="Hop2_WH_dom"/>
</dbReference>
<feature type="compositionally biased region" description="Basic residues" evidence="3">
    <location>
        <begin position="809"/>
        <end position="822"/>
    </location>
</feature>
<evidence type="ECO:0000313" key="6">
    <source>
        <dbReference type="EMBL" id="SBS97327.1"/>
    </source>
</evidence>
<feature type="region of interest" description="Disordered" evidence="3">
    <location>
        <begin position="549"/>
        <end position="568"/>
    </location>
</feature>
<evidence type="ECO:0000256" key="1">
    <source>
        <dbReference type="ARBA" id="ARBA00022679"/>
    </source>
</evidence>
<dbReference type="EMBL" id="FLQV01000688">
    <property type="protein sequence ID" value="SBS97327.1"/>
    <property type="molecule type" value="Genomic_DNA"/>
</dbReference>
<protein>
    <submittedName>
        <fullName evidence="6">Tat binding protein 1(TBP-1)-interacting protein</fullName>
    </submittedName>
</protein>
<evidence type="ECO:0000256" key="3">
    <source>
        <dbReference type="SAM" id="MobiDB-lite"/>
    </source>
</evidence>
<keyword evidence="1" id="KW-0808">Transferase</keyword>
<organism evidence="6 7">
    <name type="scientific">Plasmodium ovale curtisi</name>
    <dbReference type="NCBI Taxonomy" id="864141"/>
    <lineage>
        <taxon>Eukaryota</taxon>
        <taxon>Sar</taxon>
        <taxon>Alveolata</taxon>
        <taxon>Apicomplexa</taxon>
        <taxon>Aconoidasida</taxon>
        <taxon>Haemosporida</taxon>
        <taxon>Plasmodiidae</taxon>
        <taxon>Plasmodium</taxon>
        <taxon>Plasmodium (Plasmodium)</taxon>
    </lineage>
</organism>
<feature type="compositionally biased region" description="Polar residues" evidence="3">
    <location>
        <begin position="587"/>
        <end position="614"/>
    </location>
</feature>
<evidence type="ECO:0000313" key="7">
    <source>
        <dbReference type="Proteomes" id="UP000078546"/>
    </source>
</evidence>
<dbReference type="Gene3D" id="1.10.10.10">
    <property type="entry name" value="Winged helix-like DNA-binding domain superfamily/Winged helix DNA-binding domain"/>
    <property type="match status" value="1"/>
</dbReference>
<dbReference type="Proteomes" id="UP000078546">
    <property type="component" value="Unassembled WGS sequence"/>
</dbReference>
<feature type="compositionally biased region" description="Basic and acidic residues" evidence="3">
    <location>
        <begin position="761"/>
        <end position="778"/>
    </location>
</feature>
<feature type="compositionally biased region" description="Basic and acidic residues" evidence="3">
    <location>
        <begin position="401"/>
        <end position="422"/>
    </location>
</feature>
<dbReference type="SMART" id="SM00450">
    <property type="entry name" value="RHOD"/>
    <property type="match status" value="2"/>
</dbReference>
<dbReference type="InterPro" id="IPR036873">
    <property type="entry name" value="Rhodanese-like_dom_sf"/>
</dbReference>
<feature type="compositionally biased region" description="Basic and acidic residues" evidence="3">
    <location>
        <begin position="669"/>
        <end position="748"/>
    </location>
</feature>
<dbReference type="InterPro" id="IPR001763">
    <property type="entry name" value="Rhodanese-like_dom"/>
</dbReference>
<feature type="compositionally biased region" description="Basic and acidic residues" evidence="3">
    <location>
        <begin position="433"/>
        <end position="471"/>
    </location>
</feature>
<feature type="compositionally biased region" description="Basic and acidic residues" evidence="3">
    <location>
        <begin position="615"/>
        <end position="639"/>
    </location>
</feature>
<feature type="compositionally biased region" description="Polar residues" evidence="3">
    <location>
        <begin position="833"/>
        <end position="855"/>
    </location>
</feature>